<dbReference type="Proteomes" id="UP000660861">
    <property type="component" value="Unassembled WGS sequence"/>
</dbReference>
<keyword evidence="2" id="KW-0560">Oxidoreductase</keyword>
<reference evidence="5" key="1">
    <citation type="submission" date="2020-08" db="EMBL/GenBank/DDBJ databases">
        <title>Genome public.</title>
        <authorList>
            <person name="Liu C."/>
            <person name="Sun Q."/>
        </authorList>
    </citation>
    <scope>NUCLEOTIDE SEQUENCE</scope>
    <source>
        <strain evidence="5">NSJ-54</strain>
    </source>
</reference>
<comment type="similarity">
    <text evidence="1">Belongs to the Gfo/Idh/MocA family.</text>
</comment>
<dbReference type="RefSeq" id="WP_262397826.1">
    <property type="nucleotide sequence ID" value="NZ_JACRTC010000005.1"/>
</dbReference>
<protein>
    <submittedName>
        <fullName evidence="5">Gfo/Idh/MocA family oxidoreductase</fullName>
    </submittedName>
</protein>
<evidence type="ECO:0000256" key="2">
    <source>
        <dbReference type="ARBA" id="ARBA00023002"/>
    </source>
</evidence>
<evidence type="ECO:0000256" key="1">
    <source>
        <dbReference type="ARBA" id="ARBA00010928"/>
    </source>
</evidence>
<accession>A0A926ECV2</accession>
<evidence type="ECO:0000313" key="5">
    <source>
        <dbReference type="EMBL" id="MBC8570730.1"/>
    </source>
</evidence>
<dbReference type="PANTHER" id="PTHR22604">
    <property type="entry name" value="OXIDOREDUCTASES"/>
    <property type="match status" value="1"/>
</dbReference>
<dbReference type="SUPFAM" id="SSF55347">
    <property type="entry name" value="Glyceraldehyde-3-phosphate dehydrogenase-like, C-terminal domain"/>
    <property type="match status" value="1"/>
</dbReference>
<keyword evidence="6" id="KW-1185">Reference proteome</keyword>
<dbReference type="PANTHER" id="PTHR22604:SF105">
    <property type="entry name" value="TRANS-1,2-DIHYDROBENZENE-1,2-DIOL DEHYDROGENASE"/>
    <property type="match status" value="1"/>
</dbReference>
<feature type="domain" description="GFO/IDH/MocA-like oxidoreductase" evidence="4">
    <location>
        <begin position="143"/>
        <end position="251"/>
    </location>
</feature>
<dbReference type="AlphaFoldDB" id="A0A926ECV2"/>
<organism evidence="5 6">
    <name type="scientific">Zongyangia hominis</name>
    <dbReference type="NCBI Taxonomy" id="2763677"/>
    <lineage>
        <taxon>Bacteria</taxon>
        <taxon>Bacillati</taxon>
        <taxon>Bacillota</taxon>
        <taxon>Clostridia</taxon>
        <taxon>Eubacteriales</taxon>
        <taxon>Oscillospiraceae</taxon>
        <taxon>Zongyangia</taxon>
    </lineage>
</organism>
<dbReference type="GO" id="GO:0016491">
    <property type="term" value="F:oxidoreductase activity"/>
    <property type="evidence" value="ECO:0007669"/>
    <property type="project" value="UniProtKB-KW"/>
</dbReference>
<dbReference type="InterPro" id="IPR000683">
    <property type="entry name" value="Gfo/Idh/MocA-like_OxRdtase_N"/>
</dbReference>
<dbReference type="InterPro" id="IPR050984">
    <property type="entry name" value="Gfo/Idh/MocA_domain"/>
</dbReference>
<sequence>MSTDKKIKWGIMGTGWIADKFCTALHACEDAEVYAVGSRTQESADKFAKQYGIPKAYPTYEALVSDPEVDVVYIATPHRLHYENALLCLNHGKAVLNEKAFTVNAKQAREIQELAKEKDLFVMEAFWPRFQPVNRELYRLIKEENLIGDIKMMKVDFVKVEDWPDEHRIYNINLAGGTMLDLGIYVLSYTARFLGPDPCEFHSVGSIGHTGVDDQTAIVMKYPDNAIAVLAAALRTKGCDDAYIYGSKGYVHVPHFWGATEATIYPEGGEPIHLDMPFIENGYEYEAMEVMQCLRDGKKQSEIMPLDETVKLMEIMDACRASWNFKYPFED</sequence>
<proteinExistence type="inferred from homology"/>
<evidence type="ECO:0000313" key="6">
    <source>
        <dbReference type="Proteomes" id="UP000660861"/>
    </source>
</evidence>
<dbReference type="Gene3D" id="3.40.50.720">
    <property type="entry name" value="NAD(P)-binding Rossmann-like Domain"/>
    <property type="match status" value="1"/>
</dbReference>
<gene>
    <name evidence="5" type="ORF">H8709_07805</name>
</gene>
<evidence type="ECO:0000259" key="3">
    <source>
        <dbReference type="Pfam" id="PF01408"/>
    </source>
</evidence>
<dbReference type="InterPro" id="IPR036291">
    <property type="entry name" value="NAD(P)-bd_dom_sf"/>
</dbReference>
<dbReference type="Pfam" id="PF01408">
    <property type="entry name" value="GFO_IDH_MocA"/>
    <property type="match status" value="1"/>
</dbReference>
<feature type="domain" description="Gfo/Idh/MocA-like oxidoreductase N-terminal" evidence="3">
    <location>
        <begin position="7"/>
        <end position="125"/>
    </location>
</feature>
<dbReference type="InterPro" id="IPR055170">
    <property type="entry name" value="GFO_IDH_MocA-like_dom"/>
</dbReference>
<dbReference type="GO" id="GO:0000166">
    <property type="term" value="F:nucleotide binding"/>
    <property type="evidence" value="ECO:0007669"/>
    <property type="project" value="InterPro"/>
</dbReference>
<dbReference type="EMBL" id="JACRTC010000005">
    <property type="protein sequence ID" value="MBC8570730.1"/>
    <property type="molecule type" value="Genomic_DNA"/>
</dbReference>
<comment type="caution">
    <text evidence="5">The sequence shown here is derived from an EMBL/GenBank/DDBJ whole genome shotgun (WGS) entry which is preliminary data.</text>
</comment>
<dbReference type="Gene3D" id="3.30.360.10">
    <property type="entry name" value="Dihydrodipicolinate Reductase, domain 2"/>
    <property type="match status" value="1"/>
</dbReference>
<evidence type="ECO:0000259" key="4">
    <source>
        <dbReference type="Pfam" id="PF22725"/>
    </source>
</evidence>
<dbReference type="SUPFAM" id="SSF51735">
    <property type="entry name" value="NAD(P)-binding Rossmann-fold domains"/>
    <property type="match status" value="1"/>
</dbReference>
<dbReference type="Pfam" id="PF22725">
    <property type="entry name" value="GFO_IDH_MocA_C3"/>
    <property type="match status" value="1"/>
</dbReference>
<name>A0A926ECV2_9FIRM</name>